<keyword evidence="3" id="KW-1185">Reference proteome</keyword>
<gene>
    <name evidence="2" type="primary">AVEN_225937_1</name>
    <name evidence="2" type="ORF">TNIN_432951</name>
</gene>
<accession>A0A8X7CN51</accession>
<name>A0A8X7CN51_9ARAC</name>
<sequence length="565" mass="64910">SWSGWFVFISRFPRYNHCKEMGKNKNIKKIKYNSFKDVNETANAEGNKESTDIESWIGPMNDPSNEKQSSSGNQTSLVLPYSEASSEILLPSVKMVSGSSEKIIIENSKRVVQVEANVEPTHAEISFGNPENHVSTYTAKHNQYHASEIKDISQHTIQCPEKGKEVVPKLKPCFTEYGRRRNQPTPTRHYENKCFSMTNGKLENLNGRLYDNSPVTLIKYNKNEGSVGKRVREKSSLSGANNTGARPKTDIQGLKNQSKSRFNLASQEIDQIYDVRTYKAEWSFFLRNYLDWKKNRQLIITELKNLKKKVHDDQLGFNQTNAALTDINVYSRLAQYVPGVRLIAGIATFLTDVASTKTSADQAANVHDYITKFKKIMERDADASKFLLSTLSQCVKKHKNIEKIIRKFHSEIFIENRDKSFSSRSSILWIDLKKSFRIDDVSDRIIQLDNFFSKNFAFDDWKNFWESIVEYTNDNPAVLDACVSARSAVHSAHHVVKKDVNILRHVFNFYEIQHAMSKSNKLERLINDETMPQAKLESHIIDAIDLLRSQLIEIIIFITEIRNLM</sequence>
<dbReference type="OrthoDB" id="10443365at2759"/>
<reference evidence="2" key="1">
    <citation type="submission" date="2020-08" db="EMBL/GenBank/DDBJ databases">
        <title>Multicomponent nature underlies the extraordinary mechanical properties of spider dragline silk.</title>
        <authorList>
            <person name="Kono N."/>
            <person name="Nakamura H."/>
            <person name="Mori M."/>
            <person name="Yoshida Y."/>
            <person name="Ohtoshi R."/>
            <person name="Malay A.D."/>
            <person name="Moran D.A.P."/>
            <person name="Tomita M."/>
            <person name="Numata K."/>
            <person name="Arakawa K."/>
        </authorList>
    </citation>
    <scope>NUCLEOTIDE SEQUENCE</scope>
</reference>
<dbReference type="EMBL" id="BMAV01019088">
    <property type="protein sequence ID" value="GFY71795.1"/>
    <property type="molecule type" value="Genomic_DNA"/>
</dbReference>
<feature type="region of interest" description="Disordered" evidence="1">
    <location>
        <begin position="42"/>
        <end position="76"/>
    </location>
</feature>
<protein>
    <submittedName>
        <fullName evidence="2">Uncharacterized protein</fullName>
    </submittedName>
</protein>
<comment type="caution">
    <text evidence="2">The sequence shown here is derived from an EMBL/GenBank/DDBJ whole genome shotgun (WGS) entry which is preliminary data.</text>
</comment>
<dbReference type="Proteomes" id="UP000886998">
    <property type="component" value="Unassembled WGS sequence"/>
</dbReference>
<feature type="non-terminal residue" evidence="2">
    <location>
        <position position="565"/>
    </location>
</feature>
<proteinExistence type="predicted"/>
<feature type="compositionally biased region" description="Polar residues" evidence="1">
    <location>
        <begin position="62"/>
        <end position="76"/>
    </location>
</feature>
<evidence type="ECO:0000256" key="1">
    <source>
        <dbReference type="SAM" id="MobiDB-lite"/>
    </source>
</evidence>
<evidence type="ECO:0000313" key="2">
    <source>
        <dbReference type="EMBL" id="GFY71795.1"/>
    </source>
</evidence>
<organism evidence="2 3">
    <name type="scientific">Trichonephila inaurata madagascariensis</name>
    <dbReference type="NCBI Taxonomy" id="2747483"/>
    <lineage>
        <taxon>Eukaryota</taxon>
        <taxon>Metazoa</taxon>
        <taxon>Ecdysozoa</taxon>
        <taxon>Arthropoda</taxon>
        <taxon>Chelicerata</taxon>
        <taxon>Arachnida</taxon>
        <taxon>Araneae</taxon>
        <taxon>Araneomorphae</taxon>
        <taxon>Entelegynae</taxon>
        <taxon>Araneoidea</taxon>
        <taxon>Nephilidae</taxon>
        <taxon>Trichonephila</taxon>
        <taxon>Trichonephila inaurata</taxon>
    </lineage>
</organism>
<dbReference type="AlphaFoldDB" id="A0A8X7CN51"/>
<feature type="region of interest" description="Disordered" evidence="1">
    <location>
        <begin position="229"/>
        <end position="251"/>
    </location>
</feature>
<evidence type="ECO:0000313" key="3">
    <source>
        <dbReference type="Proteomes" id="UP000886998"/>
    </source>
</evidence>